<dbReference type="Proteomes" id="UP000011185">
    <property type="component" value="Unassembled WGS sequence"/>
</dbReference>
<dbReference type="PANTHER" id="PTHR10828">
    <property type="entry name" value="M-PHASE INDUCER PHOSPHATASE DUAL SPECIFICITY PHOSPHATASE CDC25"/>
    <property type="match status" value="1"/>
</dbReference>
<dbReference type="VEuPathDB" id="MicrosporidiaDB:THOM_2395"/>
<evidence type="ECO:0000256" key="8">
    <source>
        <dbReference type="ARBA" id="ARBA00051722"/>
    </source>
</evidence>
<dbReference type="GO" id="GO:0010971">
    <property type="term" value="P:positive regulation of G2/M transition of mitotic cell cycle"/>
    <property type="evidence" value="ECO:0007669"/>
    <property type="project" value="TreeGrafter"/>
</dbReference>
<protein>
    <recommendedName>
        <fullName evidence="9">M-phase inducer phosphatase</fullName>
        <ecNumber evidence="2">3.1.3.48</ecNumber>
    </recommendedName>
</protein>
<dbReference type="InterPro" id="IPR000751">
    <property type="entry name" value="MPI_Phosphatase"/>
</dbReference>
<dbReference type="HOGENOM" id="CLU_880549_0_0_1"/>
<dbReference type="GO" id="GO:0005737">
    <property type="term" value="C:cytoplasm"/>
    <property type="evidence" value="ECO:0007669"/>
    <property type="project" value="TreeGrafter"/>
</dbReference>
<evidence type="ECO:0000256" key="6">
    <source>
        <dbReference type="ARBA" id="ARBA00022912"/>
    </source>
</evidence>
<dbReference type="InParanoid" id="L7JUI3"/>
<comment type="catalytic activity">
    <reaction evidence="8">
        <text>O-phospho-L-tyrosyl-[protein] + H2O = L-tyrosyl-[protein] + phosphate</text>
        <dbReference type="Rhea" id="RHEA:10684"/>
        <dbReference type="Rhea" id="RHEA-COMP:10136"/>
        <dbReference type="Rhea" id="RHEA-COMP:20101"/>
        <dbReference type="ChEBI" id="CHEBI:15377"/>
        <dbReference type="ChEBI" id="CHEBI:43474"/>
        <dbReference type="ChEBI" id="CHEBI:46858"/>
        <dbReference type="ChEBI" id="CHEBI:61978"/>
        <dbReference type="EC" id="3.1.3.48"/>
    </reaction>
</comment>
<dbReference type="OrthoDB" id="26523at2759"/>
<name>L7JUI3_TRAHO</name>
<keyword evidence="4" id="KW-0498">Mitosis</keyword>
<dbReference type="Pfam" id="PF00581">
    <property type="entry name" value="Rhodanese"/>
    <property type="match status" value="1"/>
</dbReference>
<dbReference type="SUPFAM" id="SSF52821">
    <property type="entry name" value="Rhodanese/Cell cycle control phosphatase"/>
    <property type="match status" value="1"/>
</dbReference>
<keyword evidence="12" id="KW-1185">Reference proteome</keyword>
<dbReference type="AlphaFoldDB" id="L7JUI3"/>
<keyword evidence="3" id="KW-0132">Cell division</keyword>
<evidence type="ECO:0000259" key="10">
    <source>
        <dbReference type="PROSITE" id="PS50206"/>
    </source>
</evidence>
<dbReference type="InterPro" id="IPR001763">
    <property type="entry name" value="Rhodanese-like_dom"/>
</dbReference>
<evidence type="ECO:0000256" key="7">
    <source>
        <dbReference type="ARBA" id="ARBA00023306"/>
    </source>
</evidence>
<dbReference type="FunFam" id="3.40.250.10:FF:000021">
    <property type="entry name" value="M-phase inducer phosphatase cdc-25.2"/>
    <property type="match status" value="1"/>
</dbReference>
<evidence type="ECO:0000256" key="3">
    <source>
        <dbReference type="ARBA" id="ARBA00022618"/>
    </source>
</evidence>
<reference evidence="11 12" key="1">
    <citation type="journal article" date="2012" name="PLoS Pathog.">
        <title>The genome of the obligate intracellular parasite Trachipleistophora hominis: new insights into microsporidian genome dynamics and reductive evolution.</title>
        <authorList>
            <person name="Heinz E."/>
            <person name="Williams T.A."/>
            <person name="Nakjang S."/>
            <person name="Noel C.J."/>
            <person name="Swan D.C."/>
            <person name="Goldberg A.V."/>
            <person name="Harris S.R."/>
            <person name="Weinmaier T."/>
            <person name="Markert S."/>
            <person name="Becher D."/>
            <person name="Bernhardt J."/>
            <person name="Dagan T."/>
            <person name="Hacker C."/>
            <person name="Lucocq J.M."/>
            <person name="Schweder T."/>
            <person name="Rattei T."/>
            <person name="Hall N."/>
            <person name="Hirt R.P."/>
            <person name="Embley T.M."/>
        </authorList>
    </citation>
    <scope>NUCLEOTIDE SEQUENCE [LARGE SCALE GENOMIC DNA]</scope>
</reference>
<keyword evidence="6" id="KW-0904">Protein phosphatase</keyword>
<gene>
    <name evidence="11" type="ORF">THOM_2395</name>
</gene>
<dbReference type="GO" id="GO:0000086">
    <property type="term" value="P:G2/M transition of mitotic cell cycle"/>
    <property type="evidence" value="ECO:0007669"/>
    <property type="project" value="TreeGrafter"/>
</dbReference>
<dbReference type="PRINTS" id="PR00716">
    <property type="entry name" value="MPIPHPHTASE"/>
</dbReference>
<dbReference type="PANTHER" id="PTHR10828:SF17">
    <property type="entry name" value="PROTEIN-TYROSINE-PHOSPHATASE"/>
    <property type="match status" value="1"/>
</dbReference>
<dbReference type="GO" id="GO:0051301">
    <property type="term" value="P:cell division"/>
    <property type="evidence" value="ECO:0007669"/>
    <property type="project" value="UniProtKB-KW"/>
</dbReference>
<accession>L7JUI3</accession>
<dbReference type="GO" id="GO:0110032">
    <property type="term" value="P:positive regulation of G2/MI transition of meiotic cell cycle"/>
    <property type="evidence" value="ECO:0007669"/>
    <property type="project" value="TreeGrafter"/>
</dbReference>
<dbReference type="GO" id="GO:0005634">
    <property type="term" value="C:nucleus"/>
    <property type="evidence" value="ECO:0007669"/>
    <property type="project" value="TreeGrafter"/>
</dbReference>
<organism evidence="11 12">
    <name type="scientific">Trachipleistophora hominis</name>
    <name type="common">Microsporidian parasite</name>
    <dbReference type="NCBI Taxonomy" id="72359"/>
    <lineage>
        <taxon>Eukaryota</taxon>
        <taxon>Fungi</taxon>
        <taxon>Fungi incertae sedis</taxon>
        <taxon>Microsporidia</taxon>
        <taxon>Pleistophoridae</taxon>
        <taxon>Trachipleistophora</taxon>
    </lineage>
</organism>
<dbReference type="GO" id="GO:0004725">
    <property type="term" value="F:protein tyrosine phosphatase activity"/>
    <property type="evidence" value="ECO:0007669"/>
    <property type="project" value="UniProtKB-EC"/>
</dbReference>
<dbReference type="STRING" id="72359.L7JUI3"/>
<evidence type="ECO:0000313" key="12">
    <source>
        <dbReference type="Proteomes" id="UP000011185"/>
    </source>
</evidence>
<evidence type="ECO:0000256" key="9">
    <source>
        <dbReference type="ARBA" id="ARBA00067190"/>
    </source>
</evidence>
<keyword evidence="5 11" id="KW-0378">Hydrolase</keyword>
<evidence type="ECO:0000313" key="11">
    <source>
        <dbReference type="EMBL" id="ELQ74671.1"/>
    </source>
</evidence>
<dbReference type="EC" id="3.1.3.48" evidence="2"/>
<dbReference type="OMA" id="RFNNEYP"/>
<dbReference type="SMART" id="SM00450">
    <property type="entry name" value="RHOD"/>
    <property type="match status" value="1"/>
</dbReference>
<evidence type="ECO:0000256" key="5">
    <source>
        <dbReference type="ARBA" id="ARBA00022801"/>
    </source>
</evidence>
<dbReference type="EMBL" id="JH994031">
    <property type="protein sequence ID" value="ELQ74671.1"/>
    <property type="molecule type" value="Genomic_DNA"/>
</dbReference>
<proteinExistence type="inferred from homology"/>
<keyword evidence="7" id="KW-0131">Cell cycle</keyword>
<dbReference type="Gene3D" id="3.40.250.10">
    <property type="entry name" value="Rhodanese-like domain"/>
    <property type="match status" value="1"/>
</dbReference>
<dbReference type="InterPro" id="IPR036873">
    <property type="entry name" value="Rhodanese-like_dom_sf"/>
</dbReference>
<evidence type="ECO:0000256" key="1">
    <source>
        <dbReference type="ARBA" id="ARBA00011065"/>
    </source>
</evidence>
<evidence type="ECO:0000256" key="4">
    <source>
        <dbReference type="ARBA" id="ARBA00022776"/>
    </source>
</evidence>
<sequence>MKSVINNNDSCSKRRKYDDCSDSVANYAAGVDENIIESVSENMNGNSCLDKIKGTLPRDNDALEAIEDIIDDSVANNGEAWHDDCTNNSGGKNDRKINFSRCAVVEKFSKNDSHEILMKKPFHSHWTSHMLRSSTIVKQQKKLALKRTFTVPTRRIDVTESSNFIDFWQRIDNGVKYTLPVVSHGKSDSIPRISCSVLHETITGKYNVKYKIIDCRFDYEYNGGHIKDAINIDNVDSLIRSIPSLCNHVLIFHCEFSSVRAPRIAKYLRNYDRFNNEYPSLDFPEIYVLEGGYKEFFHLFKDCCHPQNYVMMSKRK</sequence>
<evidence type="ECO:0000256" key="2">
    <source>
        <dbReference type="ARBA" id="ARBA00013064"/>
    </source>
</evidence>
<dbReference type="PROSITE" id="PS50206">
    <property type="entry name" value="RHODANESE_3"/>
    <property type="match status" value="1"/>
</dbReference>
<comment type="similarity">
    <text evidence="1">Belongs to the MPI phosphatase family.</text>
</comment>
<feature type="domain" description="Rhodanese" evidence="10">
    <location>
        <begin position="209"/>
        <end position="305"/>
    </location>
</feature>